<evidence type="ECO:0000256" key="3">
    <source>
        <dbReference type="ARBA" id="ARBA00022806"/>
    </source>
</evidence>
<dbReference type="Pfam" id="PF23445">
    <property type="entry name" value="WHD_SNRNP200"/>
    <property type="match status" value="1"/>
</dbReference>
<dbReference type="PROSITE" id="PS51194">
    <property type="entry name" value="HELICASE_CTER"/>
    <property type="match status" value="1"/>
</dbReference>
<feature type="non-terminal residue" evidence="7">
    <location>
        <position position="937"/>
    </location>
</feature>
<evidence type="ECO:0000313" key="7">
    <source>
        <dbReference type="EMBL" id="EDZ71887.1"/>
    </source>
</evidence>
<dbReference type="SMART" id="SM00487">
    <property type="entry name" value="DEXDc"/>
    <property type="match status" value="1"/>
</dbReference>
<dbReference type="Pfam" id="PF00270">
    <property type="entry name" value="DEAD"/>
    <property type="match status" value="1"/>
</dbReference>
<dbReference type="EMBL" id="ABSV01001018">
    <property type="protein sequence ID" value="EDZ71887.1"/>
    <property type="molecule type" value="Genomic_DNA"/>
</dbReference>
<dbReference type="SMART" id="SM00382">
    <property type="entry name" value="AAA"/>
    <property type="match status" value="1"/>
</dbReference>
<dbReference type="InterPro" id="IPR003593">
    <property type="entry name" value="AAA+_ATPase"/>
</dbReference>
<keyword evidence="3" id="KW-0347">Helicase</keyword>
<dbReference type="SUPFAM" id="SSF52540">
    <property type="entry name" value="P-loop containing nucleoside triphosphate hydrolases"/>
    <property type="match status" value="2"/>
</dbReference>
<dbReference type="Gene3D" id="1.10.10.10">
    <property type="entry name" value="Winged helix-like DNA-binding domain superfamily/Winged helix DNA-binding domain"/>
    <property type="match status" value="1"/>
</dbReference>
<evidence type="ECO:0000256" key="4">
    <source>
        <dbReference type="ARBA" id="ARBA00022840"/>
    </source>
</evidence>
<dbReference type="SMART" id="SM00490">
    <property type="entry name" value="HELICc"/>
    <property type="match status" value="1"/>
</dbReference>
<dbReference type="Pfam" id="PF00271">
    <property type="entry name" value="Helicase_C"/>
    <property type="match status" value="1"/>
</dbReference>
<evidence type="ECO:0000256" key="1">
    <source>
        <dbReference type="ARBA" id="ARBA00022741"/>
    </source>
</evidence>
<dbReference type="AlphaFoldDB" id="B5VJL2"/>
<dbReference type="Pfam" id="PF02889">
    <property type="entry name" value="Sec63"/>
    <property type="match status" value="1"/>
</dbReference>
<dbReference type="InterPro" id="IPR001650">
    <property type="entry name" value="Helicase_C-like"/>
</dbReference>
<feature type="domain" description="Helicase ATP-binding" evidence="5">
    <location>
        <begin position="297"/>
        <end position="485"/>
    </location>
</feature>
<evidence type="ECO:0000259" key="6">
    <source>
        <dbReference type="PROSITE" id="PS51194"/>
    </source>
</evidence>
<dbReference type="PANTHER" id="PTHR47961">
    <property type="entry name" value="DNA POLYMERASE THETA, PUTATIVE (AFU_ORTHOLOGUE AFUA_1G05260)-RELATED"/>
    <property type="match status" value="1"/>
</dbReference>
<evidence type="ECO:0000256" key="2">
    <source>
        <dbReference type="ARBA" id="ARBA00022801"/>
    </source>
</evidence>
<dbReference type="InterPro" id="IPR004179">
    <property type="entry name" value="Sec63-dom"/>
</dbReference>
<dbReference type="PANTHER" id="PTHR47961:SF13">
    <property type="entry name" value="ACTIVATING SIGNAL COINTEGRATOR 1 COMPLEX SUBUNIT 3"/>
    <property type="match status" value="1"/>
</dbReference>
<evidence type="ECO:0000259" key="5">
    <source>
        <dbReference type="PROSITE" id="PS51192"/>
    </source>
</evidence>
<dbReference type="InterPro" id="IPR036390">
    <property type="entry name" value="WH_DNA-bd_sf"/>
</dbReference>
<comment type="caution">
    <text evidence="7">The sequence shown here is derived from an EMBL/GenBank/DDBJ whole genome shotgun (WGS) entry which is preliminary data.</text>
</comment>
<dbReference type="Gene3D" id="3.40.50.300">
    <property type="entry name" value="P-loop containing nucleotide triphosphate hydrolases"/>
    <property type="match status" value="2"/>
</dbReference>
<dbReference type="GO" id="GO:0005524">
    <property type="term" value="F:ATP binding"/>
    <property type="evidence" value="ECO:0007669"/>
    <property type="project" value="UniProtKB-KW"/>
</dbReference>
<dbReference type="PROSITE" id="PS51192">
    <property type="entry name" value="HELICASE_ATP_BIND_1"/>
    <property type="match status" value="1"/>
</dbReference>
<protein>
    <submittedName>
        <fullName evidence="7">YGR271Wp-like protein</fullName>
    </submittedName>
</protein>
<reference evidence="7 8" key="1">
    <citation type="journal article" date="2008" name="FEMS Yeast Res.">
        <title>Comparative genome analysis of a Saccharomyces cerevisiae wine strain.</title>
        <authorList>
            <person name="Borneman A.R."/>
            <person name="Forgan A.H."/>
            <person name="Pretorius I.S."/>
            <person name="Chambers P.J."/>
        </authorList>
    </citation>
    <scope>NUCLEOTIDE SEQUENCE [LARGE SCALE GENOMIC DNA]</scope>
    <source>
        <strain evidence="7 8">AWRI1631</strain>
    </source>
</reference>
<dbReference type="InterPro" id="IPR027417">
    <property type="entry name" value="P-loop_NTPase"/>
</dbReference>
<dbReference type="FunFam" id="1.10.3380.10:FF:000001">
    <property type="entry name" value="U5 small nuclear ribonucleoprotein helicase"/>
    <property type="match status" value="1"/>
</dbReference>
<dbReference type="InterPro" id="IPR011545">
    <property type="entry name" value="DEAD/DEAH_box_helicase_dom"/>
</dbReference>
<accession>B5VJL2</accession>
<proteinExistence type="predicted"/>
<feature type="domain" description="Helicase C-terminal" evidence="6">
    <location>
        <begin position="516"/>
        <end position="735"/>
    </location>
</feature>
<keyword evidence="1" id="KW-0547">Nucleotide-binding</keyword>
<dbReference type="CDD" id="cd18020">
    <property type="entry name" value="DEXHc_ASCC3_1"/>
    <property type="match status" value="1"/>
</dbReference>
<dbReference type="InterPro" id="IPR050474">
    <property type="entry name" value="Hel308_SKI2-like"/>
</dbReference>
<dbReference type="SUPFAM" id="SSF46785">
    <property type="entry name" value="Winged helix' DNA-binding domain"/>
    <property type="match status" value="1"/>
</dbReference>
<dbReference type="SMART" id="SM00973">
    <property type="entry name" value="Sec63"/>
    <property type="match status" value="1"/>
</dbReference>
<organism evidence="7 8">
    <name type="scientific">Saccharomyces cerevisiae (strain AWRI1631)</name>
    <name type="common">Baker's yeast</name>
    <dbReference type="NCBI Taxonomy" id="545124"/>
    <lineage>
        <taxon>Eukaryota</taxon>
        <taxon>Fungi</taxon>
        <taxon>Dikarya</taxon>
        <taxon>Ascomycota</taxon>
        <taxon>Saccharomycotina</taxon>
        <taxon>Saccharomycetes</taxon>
        <taxon>Saccharomycetales</taxon>
        <taxon>Saccharomycetaceae</taxon>
        <taxon>Saccharomyces</taxon>
    </lineage>
</organism>
<dbReference type="Proteomes" id="UP000008988">
    <property type="component" value="Unassembled WGS sequence"/>
</dbReference>
<keyword evidence="4" id="KW-0067">ATP-binding</keyword>
<keyword evidence="2" id="KW-0378">Hydrolase</keyword>
<dbReference type="InterPro" id="IPR057842">
    <property type="entry name" value="WH_MER3"/>
</dbReference>
<dbReference type="FunFam" id="1.10.10.10:FF:000024">
    <property type="entry name" value="U5 small nuclear ribonucleoprotein helicase"/>
    <property type="match status" value="1"/>
</dbReference>
<evidence type="ECO:0000313" key="8">
    <source>
        <dbReference type="Proteomes" id="UP000008988"/>
    </source>
</evidence>
<dbReference type="FunFam" id="3.40.50.300:FF:000102">
    <property type="entry name" value="RNA helicase, activating signal cointegrator 1"/>
    <property type="match status" value="1"/>
</dbReference>
<dbReference type="GO" id="GO:0016787">
    <property type="term" value="F:hydrolase activity"/>
    <property type="evidence" value="ECO:0007669"/>
    <property type="project" value="UniProtKB-KW"/>
</dbReference>
<dbReference type="CDD" id="cd18795">
    <property type="entry name" value="SF2_C_Ski2"/>
    <property type="match status" value="1"/>
</dbReference>
<dbReference type="GO" id="GO:0003676">
    <property type="term" value="F:nucleic acid binding"/>
    <property type="evidence" value="ECO:0007669"/>
    <property type="project" value="InterPro"/>
</dbReference>
<gene>
    <name evidence="7" type="ORF">AWRI1631_74930</name>
</gene>
<dbReference type="Gene3D" id="1.10.3380.10">
    <property type="entry name" value="Sec63 N-terminal domain-like domain"/>
    <property type="match status" value="1"/>
</dbReference>
<dbReference type="InterPro" id="IPR014001">
    <property type="entry name" value="Helicase_ATP-bd"/>
</dbReference>
<dbReference type="GO" id="GO:0004386">
    <property type="term" value="F:helicase activity"/>
    <property type="evidence" value="ECO:0007669"/>
    <property type="project" value="UniProtKB-KW"/>
</dbReference>
<sequence>MSTEYSADSSKSFMIAMQSMIDTSQTFNLDRSKISLPDFDDELKKVQKDEQNQRTELTVLSQDRNDWDDIFEEFKDISFAQLQSIIDSYKTKNAVAVYKKIGKLINEAETTLSSNVLLETVLQMVYKHQKQELEKELLDFLGTGNIELVSLLLQHRRMIVATPIETTILLIKNAVNSTPEFLTQQDIRNQVLKSAEDAKNRKLNPATKIIKYPHVFRKYEAGSTTAMAFAGQKFTLPVGTTRMSYNTHEEIIIPAADQASNKNYLYTKLLKISDLDHFCKTVFPYETLNQIQSLVYPVAYKTNENMLICAPTGAGKTDIALLTIINTIKQFSVVNGENEIDIQYDDFKVIYVAPLKALAAEIVDKFSKKLAPFNIQVRELTGDMQLTKAEILATQVIVTTPEKWDVVTRKANGDNDLVSKVKLLIIDEVHLLHEDRGSVIETLVARTLRQVESSQSMIRIIGLSATLPNFMDVADFLGVNRQIGMFYFDQSFRPKPLEQQLLGCRGKAGSRQSKENIDKVAYDKLSEMIQRGYQVMVFVHSRKETVKSARNFIKLAESNHEVDLFAPDPIEKDKYSRSLVKNRDKDMKEIFQFGFGIHHAGMARSDRNLTEKMFKDGAIKVLCCTATLAWGVNLPADCVIIKGTQVYDSKKGGFIDLGISDVIQIFGRGGRPGFGSANGTGILCTSNDRLDHYVSLITQQHPIESRFGSKLVDNLNAEISLGSVTNVDEAIEWLGYTYMFVRMRKNPFTYGIDWEEIANDPQLYERRRKMIVVAARRLHALQMIVFDEVSMHFIAKDLGRVSSDFYLLNESVEIFNQMCDPRATEADVLSMISMSSEFDGIKFREEESKELKRLSDESVECQIGSQLDTPQGKANVLLQAYISQTRIFDSALSSDSNYVAQNSVRICRALFLIGVNRRWGKFSNVMLNICKSIEKRL</sequence>
<dbReference type="SUPFAM" id="SSF158702">
    <property type="entry name" value="Sec63 N-terminal domain-like"/>
    <property type="match status" value="1"/>
</dbReference>
<dbReference type="InterPro" id="IPR036388">
    <property type="entry name" value="WH-like_DNA-bd_sf"/>
</dbReference>
<name>B5VJL2_YEAS6</name>